<organism evidence="2 3">
    <name type="scientific">Candidatus Bacteroides merdavium</name>
    <dbReference type="NCBI Taxonomy" id="2838472"/>
    <lineage>
        <taxon>Bacteria</taxon>
        <taxon>Pseudomonadati</taxon>
        <taxon>Bacteroidota</taxon>
        <taxon>Bacteroidia</taxon>
        <taxon>Bacteroidales</taxon>
        <taxon>Bacteroidaceae</taxon>
        <taxon>Bacteroides</taxon>
    </lineage>
</organism>
<feature type="signal peptide" evidence="1">
    <location>
        <begin position="1"/>
        <end position="25"/>
    </location>
</feature>
<proteinExistence type="predicted"/>
<dbReference type="EMBL" id="DXAV01000016">
    <property type="protein sequence ID" value="HIZ90830.1"/>
    <property type="molecule type" value="Genomic_DNA"/>
</dbReference>
<protein>
    <submittedName>
        <fullName evidence="2">DUF4840 domain-containing protein</fullName>
    </submittedName>
</protein>
<evidence type="ECO:0000313" key="3">
    <source>
        <dbReference type="Proteomes" id="UP000824108"/>
    </source>
</evidence>
<reference evidence="2" key="1">
    <citation type="journal article" date="2021" name="PeerJ">
        <title>Extensive microbial diversity within the chicken gut microbiome revealed by metagenomics and culture.</title>
        <authorList>
            <person name="Gilroy R."/>
            <person name="Ravi A."/>
            <person name="Getino M."/>
            <person name="Pursley I."/>
            <person name="Horton D.L."/>
            <person name="Alikhan N.F."/>
            <person name="Baker D."/>
            <person name="Gharbi K."/>
            <person name="Hall N."/>
            <person name="Watson M."/>
            <person name="Adriaenssens E.M."/>
            <person name="Foster-Nyarko E."/>
            <person name="Jarju S."/>
            <person name="Secka A."/>
            <person name="Antonio M."/>
            <person name="Oren A."/>
            <person name="Chaudhuri R.R."/>
            <person name="La Ragione R."/>
            <person name="Hildebrand F."/>
            <person name="Pallen M.J."/>
        </authorList>
    </citation>
    <scope>NUCLEOTIDE SEQUENCE</scope>
    <source>
        <strain evidence="2">CHK118-2852</strain>
    </source>
</reference>
<dbReference type="PROSITE" id="PS51257">
    <property type="entry name" value="PROKAR_LIPOPROTEIN"/>
    <property type="match status" value="1"/>
</dbReference>
<dbReference type="AlphaFoldDB" id="A0A9D2KCF8"/>
<dbReference type="InterPro" id="IPR032293">
    <property type="entry name" value="DUF4840"/>
</dbReference>
<dbReference type="Pfam" id="PF16128">
    <property type="entry name" value="DUF4840"/>
    <property type="match status" value="1"/>
</dbReference>
<dbReference type="Proteomes" id="UP000824108">
    <property type="component" value="Unassembled WGS sequence"/>
</dbReference>
<keyword evidence="1" id="KW-0732">Signal</keyword>
<comment type="caution">
    <text evidence="2">The sequence shown here is derived from an EMBL/GenBank/DDBJ whole genome shotgun (WGS) entry which is preliminary data.</text>
</comment>
<reference evidence="2" key="2">
    <citation type="submission" date="2021-04" db="EMBL/GenBank/DDBJ databases">
        <authorList>
            <person name="Gilroy R."/>
        </authorList>
    </citation>
    <scope>NUCLEOTIDE SEQUENCE</scope>
    <source>
        <strain evidence="2">CHK118-2852</strain>
    </source>
</reference>
<sequence>MKKEMKFNRLFVSLMLAGCTLGFVACSDDDDPQNPTEPKVEDVYGDYTGLMQTALLDQSTFAEGEGEEPAGVDVAAQVKNDTVYFDEFPVRDLIVSIVGEESADAIVEAIGKVSYKVGYEATMTAAKDSVYMAFDPKPLEISVPMGTDNTLTVKVEVAAANKGNYEFETKNLNLGLEASSVTVNDQPFPAFPATGFTFEMKKK</sequence>
<evidence type="ECO:0000256" key="1">
    <source>
        <dbReference type="SAM" id="SignalP"/>
    </source>
</evidence>
<accession>A0A9D2KCF8</accession>
<feature type="chain" id="PRO_5038963941" evidence="1">
    <location>
        <begin position="26"/>
        <end position="203"/>
    </location>
</feature>
<evidence type="ECO:0000313" key="2">
    <source>
        <dbReference type="EMBL" id="HIZ90830.1"/>
    </source>
</evidence>
<name>A0A9D2KCF8_9BACE</name>
<gene>
    <name evidence="2" type="ORF">H9807_01705</name>
</gene>